<comment type="caution">
    <text evidence="2">The sequence shown here is derived from an EMBL/GenBank/DDBJ whole genome shotgun (WGS) entry which is preliminary data.</text>
</comment>
<dbReference type="InterPro" id="IPR002182">
    <property type="entry name" value="NB-ARC"/>
</dbReference>
<dbReference type="Pfam" id="PF13424">
    <property type="entry name" value="TPR_12"/>
    <property type="match status" value="1"/>
</dbReference>
<evidence type="ECO:0000313" key="2">
    <source>
        <dbReference type="EMBL" id="TWE21570.1"/>
    </source>
</evidence>
<dbReference type="SUPFAM" id="SSF52540">
    <property type="entry name" value="P-loop containing nucleoside triphosphate hydrolases"/>
    <property type="match status" value="1"/>
</dbReference>
<dbReference type="InterPro" id="IPR053137">
    <property type="entry name" value="NLR-like"/>
</dbReference>
<keyword evidence="3" id="KW-1185">Reference proteome</keyword>
<gene>
    <name evidence="2" type="ORF">FB465_6762</name>
</gene>
<dbReference type="PANTHER" id="PTHR46082:SF6">
    <property type="entry name" value="AAA+ ATPASE DOMAIN-CONTAINING PROTEIN-RELATED"/>
    <property type="match status" value="1"/>
</dbReference>
<dbReference type="RefSeq" id="WP_145796581.1">
    <property type="nucleotide sequence ID" value="NZ_BAAABR010000024.1"/>
</dbReference>
<evidence type="ECO:0000259" key="1">
    <source>
        <dbReference type="Pfam" id="PF00931"/>
    </source>
</evidence>
<dbReference type="Pfam" id="PF00931">
    <property type="entry name" value="NB-ARC"/>
    <property type="match status" value="1"/>
</dbReference>
<reference evidence="2 3" key="1">
    <citation type="submission" date="2019-06" db="EMBL/GenBank/DDBJ databases">
        <title>Sequencing the genomes of 1000 actinobacteria strains.</title>
        <authorList>
            <person name="Klenk H.-P."/>
        </authorList>
    </citation>
    <scope>NUCLEOTIDE SEQUENCE [LARGE SCALE GENOMIC DNA]</scope>
    <source>
        <strain evidence="2 3">DSM 41649</strain>
    </source>
</reference>
<dbReference type="InterPro" id="IPR027417">
    <property type="entry name" value="P-loop_NTPase"/>
</dbReference>
<dbReference type="GO" id="GO:0043531">
    <property type="term" value="F:ADP binding"/>
    <property type="evidence" value="ECO:0007669"/>
    <property type="project" value="InterPro"/>
</dbReference>
<dbReference type="Gene3D" id="1.25.40.10">
    <property type="entry name" value="Tetratricopeptide repeat domain"/>
    <property type="match status" value="2"/>
</dbReference>
<name>A0A561F130_9ACTN</name>
<sequence length="1074" mass="115655">MTSPDESRQPIETRLDVSGEGAIGIAGDVLYSVVGSPGARVTVVNSSPEPWQSPSWPALIGLLPDRAGFYQDRSQTHEIADALADGGAAVLGQVITGTGGVGKTQLAAAYARTVWERAVAGPQTDDDGAEPVEVLVWVSATSAQAITSAYAEAARKLIDGGLRGVDAETAAREFRGWLRTSGRRWLVVLDDVPQLAELNDLLPPEVRTGRTLVTTRSRDAAWTTDTRRVIQIGVFEPLESRAYLRRALGRPERNPEDSDADLDRLADALGHLPLALAQASAYLVETGRTIDKYLDLLERRAKTLTELMSPIGGLPDKQTRTVAALWDMSIELADAHRPAGLARPLLELASVLNSDGIPVAVLTSEATRGYLTLRRPRGSAPERQAGEAVDEVAAEDALTALHRLNLVDRLTSRQTTVVQTHQLLQRAVRESPHGRPSAPDPVPAAADALLEVWLQTGQERDNGDRLRAGAAALRRNDTRDALWRPGMHQVLEIHGRSLGQTGLVRAAIEYFSGLTADTERQLGADDPHTLVARGDLAYWRGEAGDLVGAVEAYQQLLADRLRVLGPDHPHTLITRSNLAVRRGELGDTFGAIEEYERLLPGLVRRLGPLHPDTLTARHNLAMYRGRSGDPASALAAYEQLVPDLVTVLGPDHPNTLRTRGSLAHWQAASGDPAGAMKAYTQLVADQTHALGADHPDTLTTRGELAQCLHAAGEPAASVVTTFELLLTDMERVLGPSHPVTLTTRLELANAQGAACAPAETVAGDLERLLTDMERVLGPEHPIVLGARITHAHWHSMARDPAATATLLEEILGHLVDDQPQDDGPGHPDIVNIRELIAFWQVHTDDSADTADAADVPERLLSDRLVALGPDHHVILELRHRIAHCHERTGDTAATATAFQAFVDAQLRTLGPDHPDTLGSRRSLAHWLGVAGDAPGAAQAHEQLLADHLRLLPPDHHDVLAVRHNLAGWRAEAGGDAATAVADFEALLPDLLRALGPDHPLVETTRRSLASWRAKADGPEDTIGLMAELLRQNPHARVMVSAGGVRVYGAPGTSKGSESAGALARVQTWWRRLRR</sequence>
<dbReference type="PRINTS" id="PR00364">
    <property type="entry name" value="DISEASERSIST"/>
</dbReference>
<dbReference type="PANTHER" id="PTHR46082">
    <property type="entry name" value="ATP/GTP-BINDING PROTEIN-RELATED"/>
    <property type="match status" value="1"/>
</dbReference>
<dbReference type="Gene3D" id="3.40.50.300">
    <property type="entry name" value="P-loop containing nucleotide triphosphate hydrolases"/>
    <property type="match status" value="1"/>
</dbReference>
<proteinExistence type="predicted"/>
<dbReference type="EMBL" id="VIVR01000001">
    <property type="protein sequence ID" value="TWE21570.1"/>
    <property type="molecule type" value="Genomic_DNA"/>
</dbReference>
<dbReference type="SUPFAM" id="SSF48452">
    <property type="entry name" value="TPR-like"/>
    <property type="match status" value="3"/>
</dbReference>
<dbReference type="OrthoDB" id="3885120at2"/>
<organism evidence="2 3">
    <name type="scientific">Kitasatospora atroaurantiaca</name>
    <dbReference type="NCBI Taxonomy" id="285545"/>
    <lineage>
        <taxon>Bacteria</taxon>
        <taxon>Bacillati</taxon>
        <taxon>Actinomycetota</taxon>
        <taxon>Actinomycetes</taxon>
        <taxon>Kitasatosporales</taxon>
        <taxon>Streptomycetaceae</taxon>
        <taxon>Kitasatospora</taxon>
    </lineage>
</organism>
<evidence type="ECO:0000313" key="3">
    <source>
        <dbReference type="Proteomes" id="UP000318416"/>
    </source>
</evidence>
<dbReference type="AlphaFoldDB" id="A0A561F130"/>
<accession>A0A561F130</accession>
<protein>
    <submittedName>
        <fullName evidence="2">Tetratricopeptide repeat protein</fullName>
    </submittedName>
</protein>
<feature type="domain" description="NB-ARC" evidence="1">
    <location>
        <begin position="79"/>
        <end position="240"/>
    </location>
</feature>
<dbReference type="Pfam" id="PF13374">
    <property type="entry name" value="TPR_10"/>
    <property type="match status" value="1"/>
</dbReference>
<dbReference type="Proteomes" id="UP000318416">
    <property type="component" value="Unassembled WGS sequence"/>
</dbReference>
<dbReference type="InterPro" id="IPR011990">
    <property type="entry name" value="TPR-like_helical_dom_sf"/>
</dbReference>